<dbReference type="RefSeq" id="WP_139828114.1">
    <property type="nucleotide sequence ID" value="NZ_FXAW01000013.1"/>
</dbReference>
<feature type="region of interest" description="Disordered" evidence="1">
    <location>
        <begin position="1212"/>
        <end position="1238"/>
    </location>
</feature>
<dbReference type="OrthoDB" id="7794186at2"/>
<sequence>YVYQYEVPATANCPLDQSALTITVEEAPDAGNYLGTPAEICQTDVFDLTTLLNGTQDINGTWTDTDLSGAVITGNSANFTGVPAGSYDFTYEVPSTAVCTSPASEVVTVNINTLSVSLDANNPTSGCGNTDGSLEVTAVSTFAGDTFTFDWSGPNGYTNIITSATDGDIVGLEAGDYILTVTSDNTGCTFTDTYTVDDPVPFSIDDLSGSPQLTCGGSDGSLQIEVSGLAIEGVFYIEDLGGNEIAGSRLTIAAASPTIYNFNSLAPGDYIAFIEEGPCVLDSAFTIDPVDEIAATINTITEPNCGSSDGEIEINVADVGNDYEVSVDGGTPDLVASGTATYTITGLSQSSYTITVTDITTNCEVVLTQVLNEDASFDIDNATTETNITNIQTCGGSEGAIDVVITGAYTGPTTFSWTGPTGFTDPGTEDLTSLGLAGDYQLTIEDAGCTVVSNTFTITEPTPPTAGNYIGTPGQVNLVNNPFDLSTLLDGSQDGGGTWTDTDVSGAVITGNDADFTSVASGSYTFTYTVTDPSIPSCTDSEDVIVEFLNFECADTKFSTITEDATCQGIQDGKIFLFLQNVSNASTLEVTVKSSATDSIFVTATNPGSGNLLEVDADFLPGSYEVILRDLVNDCEDRTPVLIGQKQSILPLVNTSDATCDNPVGQIQVTIDGTFDFVLLDSLNNAIETNTTGLFIDLAPASYGIAFNNSGGCQVDTVKNIIINEPTQVSNSALDVTVVEPSCNTTRAQILVNFELEGDYFYQILDTAGILVDSITTDSGAWTTELDTLGLFELVVTNVDNPGLCEPNSRNFNIERSGGFSATVTDKTDIVCFGENTGSVTIQLDGIGSGFYSLDGSLWTEFISGEPITELPARQTILVSDQPGSSQCELSVQVGIEFLSQPIEFAGNGRITLITQASCTVAEEIGEINVPEVIGGVAPYIYTIDGDLVELDANRNITGLARNVNQLTITDDNGCSESFNIRSIVSPNEIRAEVIELSPNNNCVDDPEGISVLIDQATIDNVPGPYNLILNKVNDTITSEYVLDINTNGTREFIISQFDLDNNIPFEKGARYRWTVRAIDDDQACSADNFVTINGGAIIPTFEIESSDVACFQESGSIELFNIVADETIPLNIEVYEGNDIDPTETFTLNALPESGRFLIDQSIYGLIARGDYIIKLSQQPDNCSSLIESENASIFIDAPVAQLNVELVPEPNLPPGVDRERGDMNPMPTTRPDRSNGSISIRLVEPTSGANGYSAQIFLLTPLGGNNSSDYVLPTEAIDFGSDQVITFENLLPGIYEIEYYDSFGCGTDGNRLVFDGEGSSDITVDFDRSPFIPNVFTPNNDGKNDVFRILNLPDDGAELIVTNRTGTIVFRDSNYRSSNLWDGGDSPDGVYFYQLTVDGNVQNGWVEIIRGRR</sequence>
<gene>
    <name evidence="2" type="ORF">SAMN05661096_04051</name>
</gene>
<reference evidence="3" key="1">
    <citation type="submission" date="2017-04" db="EMBL/GenBank/DDBJ databases">
        <authorList>
            <person name="Varghese N."/>
            <person name="Submissions S."/>
        </authorList>
    </citation>
    <scope>NUCLEOTIDE SEQUENCE [LARGE SCALE GENOMIC DNA]</scope>
    <source>
        <strain evidence="3">DSM 4125</strain>
    </source>
</reference>
<evidence type="ECO:0000313" key="2">
    <source>
        <dbReference type="EMBL" id="SMG53090.1"/>
    </source>
</evidence>
<organism evidence="2 3">
    <name type="scientific">Marivirga sericea</name>
    <dbReference type="NCBI Taxonomy" id="1028"/>
    <lineage>
        <taxon>Bacteria</taxon>
        <taxon>Pseudomonadati</taxon>
        <taxon>Bacteroidota</taxon>
        <taxon>Cytophagia</taxon>
        <taxon>Cytophagales</taxon>
        <taxon>Marivirgaceae</taxon>
        <taxon>Marivirga</taxon>
    </lineage>
</organism>
<dbReference type="STRING" id="1028.SAMN05661096_04051"/>
<dbReference type="EMBL" id="FXAW01000013">
    <property type="protein sequence ID" value="SMG53090.1"/>
    <property type="molecule type" value="Genomic_DNA"/>
</dbReference>
<dbReference type="Pfam" id="PF13585">
    <property type="entry name" value="CHU_C"/>
    <property type="match status" value="1"/>
</dbReference>
<dbReference type="Proteomes" id="UP000193804">
    <property type="component" value="Unassembled WGS sequence"/>
</dbReference>
<keyword evidence="3" id="KW-1185">Reference proteome</keyword>
<proteinExistence type="predicted"/>
<name>A0A1X7LHD8_9BACT</name>
<evidence type="ECO:0000256" key="1">
    <source>
        <dbReference type="SAM" id="MobiDB-lite"/>
    </source>
</evidence>
<feature type="non-terminal residue" evidence="2">
    <location>
        <position position="1"/>
    </location>
</feature>
<evidence type="ECO:0000313" key="3">
    <source>
        <dbReference type="Proteomes" id="UP000193804"/>
    </source>
</evidence>
<accession>A0A1X7LHD8</accession>
<protein>
    <submittedName>
        <fullName evidence="2">C-terminal domain of CHU protein family protein</fullName>
    </submittedName>
</protein>